<accession>A0A1E4TFL5</accession>
<proteinExistence type="predicted"/>
<dbReference type="GO" id="GO:0005777">
    <property type="term" value="C:peroxisome"/>
    <property type="evidence" value="ECO:0007669"/>
    <property type="project" value="EnsemblFungi"/>
</dbReference>
<evidence type="ECO:0000256" key="1">
    <source>
        <dbReference type="SAM" id="MobiDB-lite"/>
    </source>
</evidence>
<dbReference type="PROSITE" id="PS51746">
    <property type="entry name" value="PPM_2"/>
    <property type="match status" value="1"/>
</dbReference>
<dbReference type="GO" id="GO:0005758">
    <property type="term" value="C:mitochondrial intermembrane space"/>
    <property type="evidence" value="ECO:0007669"/>
    <property type="project" value="EnsemblFungi"/>
</dbReference>
<feature type="domain" description="PPM-type phosphatase" evidence="2">
    <location>
        <begin position="45"/>
        <end position="439"/>
    </location>
</feature>
<evidence type="ECO:0000259" key="2">
    <source>
        <dbReference type="PROSITE" id="PS51746"/>
    </source>
</evidence>
<sequence>ISTMSPDAANAKLTELQQSYYVSMANGVSRYDIVQLPSNSPIEDDHSEKVVRVKLGNADPDSALATSTDWMFWGVYDGHGGWTTSAKLRDLLIDYVVRELDLAYTVDKTTRAMPSPEVIDAAIANGFVNLDKELVYSSISKFLGQADKKEAARFLAPALSGSCGLLAFYDSQSCMLRVAVTGDSRAVLGTRNPSNGTWKAIVLSEDQTGSNPSEVKRLQAEHPGEENTVIRHGRVLGSLEPTRAFGDARYKWTYEVQQQIAQAFFGRRSPPALKSPPYVTAKPVVTSYKVSPENGDFLVMGSDGLFEMLSNEEVVSLVAQWISQNPDKVGKSAAAAHDAQGSSFFSQVWNKVSGSGPSGPPKPEDVEVVQNHPGKPPIRKEGKSSSGAKYIVTDENAATHLVRNALGGSDIEQVAMMLSIPSPLSRSYRDDLTVTVVFFGNSEAKNSIDINDEATSARFKVAA</sequence>
<feature type="region of interest" description="Disordered" evidence="1">
    <location>
        <begin position="350"/>
        <end position="387"/>
    </location>
</feature>
<evidence type="ECO:0000313" key="4">
    <source>
        <dbReference type="Proteomes" id="UP000095023"/>
    </source>
</evidence>
<evidence type="ECO:0000313" key="3">
    <source>
        <dbReference type="EMBL" id="ODV90468.1"/>
    </source>
</evidence>
<name>A0A1E4TFL5_9ASCO</name>
<dbReference type="GO" id="GO:0004741">
    <property type="term" value="F:[pyruvate dehydrogenase (acetyl-transferring)]-phosphatase activity"/>
    <property type="evidence" value="ECO:0007669"/>
    <property type="project" value="EnsemblFungi"/>
</dbReference>
<protein>
    <recommendedName>
        <fullName evidence="2">PPM-type phosphatase domain-containing protein</fullName>
    </recommendedName>
</protein>
<organism evidence="3 4">
    <name type="scientific">Tortispora caseinolytica NRRL Y-17796</name>
    <dbReference type="NCBI Taxonomy" id="767744"/>
    <lineage>
        <taxon>Eukaryota</taxon>
        <taxon>Fungi</taxon>
        <taxon>Dikarya</taxon>
        <taxon>Ascomycota</taxon>
        <taxon>Saccharomycotina</taxon>
        <taxon>Trigonopsidomycetes</taxon>
        <taxon>Trigonopsidales</taxon>
        <taxon>Trigonopsidaceae</taxon>
        <taxon>Tortispora</taxon>
    </lineage>
</organism>
<dbReference type="SUPFAM" id="SSF81606">
    <property type="entry name" value="PP2C-like"/>
    <property type="match status" value="1"/>
</dbReference>
<dbReference type="CDD" id="cd00143">
    <property type="entry name" value="PP2Cc"/>
    <property type="match status" value="1"/>
</dbReference>
<dbReference type="PANTHER" id="PTHR13832:SF792">
    <property type="entry name" value="GM14286P"/>
    <property type="match status" value="1"/>
</dbReference>
<dbReference type="Pfam" id="PF00481">
    <property type="entry name" value="PP2C"/>
    <property type="match status" value="1"/>
</dbReference>
<gene>
    <name evidence="3" type="ORF">CANCADRAFT_17420</name>
</gene>
<dbReference type="InterPro" id="IPR015655">
    <property type="entry name" value="PP2C"/>
</dbReference>
<dbReference type="AlphaFoldDB" id="A0A1E4TFL5"/>
<reference evidence="4" key="1">
    <citation type="submission" date="2016-02" db="EMBL/GenBank/DDBJ databases">
        <title>Comparative genomics of biotechnologically important yeasts.</title>
        <authorList>
            <consortium name="DOE Joint Genome Institute"/>
            <person name="Riley R."/>
            <person name="Haridas S."/>
            <person name="Wolfe K.H."/>
            <person name="Lopes M.R."/>
            <person name="Hittinger C.T."/>
            <person name="Goker M."/>
            <person name="Salamov A."/>
            <person name="Wisecaver J."/>
            <person name="Long T.M."/>
            <person name="Aerts A.L."/>
            <person name="Barry K."/>
            <person name="Choi C."/>
            <person name="Clum A."/>
            <person name="Coughlan A.Y."/>
            <person name="Deshpande S."/>
            <person name="Douglass A.P."/>
            <person name="Hanson S.J."/>
            <person name="Klenk H.-P."/>
            <person name="Labutti K."/>
            <person name="Lapidus A."/>
            <person name="Lindquist E."/>
            <person name="Lipzen A."/>
            <person name="Meier-Kolthoff J.P."/>
            <person name="Ohm R.A."/>
            <person name="Otillar R.P."/>
            <person name="Pangilinan J."/>
            <person name="Peng Y."/>
            <person name="Rokas A."/>
            <person name="Rosa C.A."/>
            <person name="Scheuner C."/>
            <person name="Sibirny A.A."/>
            <person name="Slot J.C."/>
            <person name="Stielow J.B."/>
            <person name="Sun H."/>
            <person name="Kurtzman C.P."/>
            <person name="Blackwell M."/>
            <person name="Jeffries T.W."/>
            <person name="Grigoriev I.V."/>
        </authorList>
    </citation>
    <scope>NUCLEOTIDE SEQUENCE [LARGE SCALE GENOMIC DNA]</scope>
    <source>
        <strain evidence="4">NRRL Y-17796</strain>
    </source>
</reference>
<feature type="non-terminal residue" evidence="3">
    <location>
        <position position="1"/>
    </location>
</feature>
<dbReference type="InterPro" id="IPR036457">
    <property type="entry name" value="PPM-type-like_dom_sf"/>
</dbReference>
<keyword evidence="4" id="KW-1185">Reference proteome</keyword>
<dbReference type="PANTHER" id="PTHR13832">
    <property type="entry name" value="PROTEIN PHOSPHATASE 2C"/>
    <property type="match status" value="1"/>
</dbReference>
<feature type="non-terminal residue" evidence="3">
    <location>
        <position position="463"/>
    </location>
</feature>
<dbReference type="Gene3D" id="3.60.40.10">
    <property type="entry name" value="PPM-type phosphatase domain"/>
    <property type="match status" value="1"/>
</dbReference>
<dbReference type="InterPro" id="IPR001932">
    <property type="entry name" value="PPM-type_phosphatase-like_dom"/>
</dbReference>
<dbReference type="SMART" id="SM00332">
    <property type="entry name" value="PP2Cc"/>
    <property type="match status" value="1"/>
</dbReference>
<dbReference type="Proteomes" id="UP000095023">
    <property type="component" value="Unassembled WGS sequence"/>
</dbReference>
<dbReference type="OrthoDB" id="420076at2759"/>
<dbReference type="EMBL" id="KV453842">
    <property type="protein sequence ID" value="ODV90468.1"/>
    <property type="molecule type" value="Genomic_DNA"/>
</dbReference>